<dbReference type="AlphaFoldDB" id="A0A117LB84"/>
<dbReference type="PANTHER" id="PTHR43409">
    <property type="entry name" value="ANAEROBIC MAGNESIUM-PROTOPORPHYRIN IX MONOMETHYL ESTER CYCLASE-RELATED"/>
    <property type="match status" value="1"/>
</dbReference>
<dbReference type="SMART" id="SM00729">
    <property type="entry name" value="Elp3"/>
    <property type="match status" value="1"/>
</dbReference>
<evidence type="ECO:0000256" key="5">
    <source>
        <dbReference type="ARBA" id="ARBA00023014"/>
    </source>
</evidence>
<dbReference type="GO" id="GO:0005829">
    <property type="term" value="C:cytosol"/>
    <property type="evidence" value="ECO:0007669"/>
    <property type="project" value="TreeGrafter"/>
</dbReference>
<keyword evidence="5" id="KW-0411">Iron-sulfur</keyword>
<dbReference type="GO" id="GO:0046872">
    <property type="term" value="F:metal ion binding"/>
    <property type="evidence" value="ECO:0007669"/>
    <property type="project" value="UniProtKB-KW"/>
</dbReference>
<dbReference type="GO" id="GO:0032259">
    <property type="term" value="P:methylation"/>
    <property type="evidence" value="ECO:0007669"/>
    <property type="project" value="UniProtKB-KW"/>
</dbReference>
<evidence type="ECO:0000256" key="3">
    <source>
        <dbReference type="ARBA" id="ARBA00022723"/>
    </source>
</evidence>
<dbReference type="GO" id="GO:0031419">
    <property type="term" value="F:cobalamin binding"/>
    <property type="evidence" value="ECO:0007669"/>
    <property type="project" value="InterPro"/>
</dbReference>
<dbReference type="SFLD" id="SFLDG01082">
    <property type="entry name" value="B12-binding_domain_containing"/>
    <property type="match status" value="1"/>
</dbReference>
<dbReference type="InterPro" id="IPR025274">
    <property type="entry name" value="DUF4070"/>
</dbReference>
<evidence type="ECO:0000259" key="6">
    <source>
        <dbReference type="PROSITE" id="PS51918"/>
    </source>
</evidence>
<evidence type="ECO:0000256" key="1">
    <source>
        <dbReference type="ARBA" id="ARBA00001966"/>
    </source>
</evidence>
<accession>A0A117LB84</accession>
<evidence type="ECO:0000256" key="4">
    <source>
        <dbReference type="ARBA" id="ARBA00023004"/>
    </source>
</evidence>
<dbReference type="SFLD" id="SFLDF00303">
    <property type="entry name" value="hopanoid_C2-methyltransferase"/>
    <property type="match status" value="1"/>
</dbReference>
<dbReference type="InterPro" id="IPR058240">
    <property type="entry name" value="rSAM_sf"/>
</dbReference>
<dbReference type="GO" id="GO:0051536">
    <property type="term" value="F:iron-sulfur cluster binding"/>
    <property type="evidence" value="ECO:0007669"/>
    <property type="project" value="UniProtKB-KW"/>
</dbReference>
<reference evidence="8" key="1">
    <citation type="journal article" date="2015" name="MBio">
        <title>Genome-Resolved Metagenomic Analysis Reveals Roles for Candidate Phyla and Other Microbial Community Members in Biogeochemical Transformations in Oil Reservoirs.</title>
        <authorList>
            <person name="Hu P."/>
            <person name="Tom L."/>
            <person name="Singh A."/>
            <person name="Thomas B.C."/>
            <person name="Baker B.J."/>
            <person name="Piceno Y.M."/>
            <person name="Andersen G.L."/>
            <person name="Banfield J.F."/>
        </authorList>
    </citation>
    <scope>NUCLEOTIDE SEQUENCE [LARGE SCALE GENOMIC DNA]</scope>
</reference>
<dbReference type="Gene3D" id="3.80.30.20">
    <property type="entry name" value="tm_1862 like domain"/>
    <property type="match status" value="1"/>
</dbReference>
<dbReference type="CDD" id="cd01335">
    <property type="entry name" value="Radical_SAM"/>
    <property type="match status" value="1"/>
</dbReference>
<dbReference type="InterPro" id="IPR034530">
    <property type="entry name" value="HpnP-like"/>
</dbReference>
<dbReference type="SUPFAM" id="SSF102114">
    <property type="entry name" value="Radical SAM enzymes"/>
    <property type="match status" value="1"/>
</dbReference>
<dbReference type="Gene3D" id="3.40.50.280">
    <property type="entry name" value="Cobalamin-binding domain"/>
    <property type="match status" value="1"/>
</dbReference>
<dbReference type="InterPro" id="IPR006638">
    <property type="entry name" value="Elp3/MiaA/NifB-like_rSAM"/>
</dbReference>
<dbReference type="Pfam" id="PF13282">
    <property type="entry name" value="DUF4070"/>
    <property type="match status" value="1"/>
</dbReference>
<dbReference type="InterPro" id="IPR051198">
    <property type="entry name" value="BchE-like"/>
</dbReference>
<evidence type="ECO:0000256" key="2">
    <source>
        <dbReference type="ARBA" id="ARBA00022691"/>
    </source>
</evidence>
<organism evidence="7 8">
    <name type="scientific">Thermacetogenium phaeum</name>
    <dbReference type="NCBI Taxonomy" id="85874"/>
    <lineage>
        <taxon>Bacteria</taxon>
        <taxon>Bacillati</taxon>
        <taxon>Bacillota</taxon>
        <taxon>Clostridia</taxon>
        <taxon>Thermoanaerobacterales</taxon>
        <taxon>Thermoanaerobacteraceae</taxon>
        <taxon>Thermacetogenium</taxon>
    </lineage>
</organism>
<feature type="domain" description="Radical SAM core" evidence="6">
    <location>
        <begin position="161"/>
        <end position="397"/>
    </location>
</feature>
<keyword evidence="3" id="KW-0479">Metal-binding</keyword>
<comment type="caution">
    <text evidence="7">The sequence shown here is derived from an EMBL/GenBank/DDBJ whole genome shotgun (WGS) entry which is preliminary data.</text>
</comment>
<keyword evidence="7" id="KW-0489">Methyltransferase</keyword>
<dbReference type="InterPro" id="IPR023404">
    <property type="entry name" value="rSAM_horseshoe"/>
</dbReference>
<dbReference type="PROSITE" id="PS51918">
    <property type="entry name" value="RADICAL_SAM"/>
    <property type="match status" value="1"/>
</dbReference>
<keyword evidence="2" id="KW-0949">S-adenosyl-L-methionine</keyword>
<dbReference type="Pfam" id="PF04055">
    <property type="entry name" value="Radical_SAM"/>
    <property type="match status" value="1"/>
</dbReference>
<dbReference type="SFLD" id="SFLDG01123">
    <property type="entry name" value="methyltransferase_(Class_B)"/>
    <property type="match status" value="1"/>
</dbReference>
<name>A0A117LB84_9THEO</name>
<comment type="cofactor">
    <cofactor evidence="1">
        <name>[4Fe-4S] cluster</name>
        <dbReference type="ChEBI" id="CHEBI:49883"/>
    </cofactor>
</comment>
<dbReference type="Pfam" id="PF02310">
    <property type="entry name" value="B12-binding"/>
    <property type="match status" value="1"/>
</dbReference>
<evidence type="ECO:0000313" key="7">
    <source>
        <dbReference type="EMBL" id="KUK36550.1"/>
    </source>
</evidence>
<evidence type="ECO:0000313" key="8">
    <source>
        <dbReference type="Proteomes" id="UP000053326"/>
    </source>
</evidence>
<gene>
    <name evidence="7" type="ORF">XD66_0741</name>
</gene>
<dbReference type="InterPro" id="IPR007197">
    <property type="entry name" value="rSAM"/>
</dbReference>
<dbReference type="InterPro" id="IPR034466">
    <property type="entry name" value="Methyltransferase_Class_B"/>
</dbReference>
<dbReference type="SFLD" id="SFLDS00029">
    <property type="entry name" value="Radical_SAM"/>
    <property type="match status" value="1"/>
</dbReference>
<dbReference type="GO" id="GO:0008168">
    <property type="term" value="F:methyltransferase activity"/>
    <property type="evidence" value="ECO:0007669"/>
    <property type="project" value="UniProtKB-KW"/>
</dbReference>
<proteinExistence type="predicted"/>
<keyword evidence="7" id="KW-0808">Transferase</keyword>
<dbReference type="PANTHER" id="PTHR43409:SF3">
    <property type="entry name" value="HYPOTHETICAL METHYLTRANSFERASE"/>
    <property type="match status" value="1"/>
</dbReference>
<sequence length="504" mass="58445">MKALFVYPQYPESFWSFKHALKFIGIKAAHPPLGLLTVAAMLPEDWEKRLVDMNVRKLREEDLLWADYVLISAMSIQQNSVREVLNRCRQLGVKVIAGGPLFTSEPEKFPEVDHLILNEAEITLQAFLEDLEKGCPKRIYTTEELPPLDRTPVPLWELINMKDYSTMSVQLSRGCPYDCEFCDITTLFGRKPRLKSAPQFIKELDALYEHGWRGGVFIVDDNFIGNKVLLKKEILPSLITWMEKRKNPFWFITEASINLADDEELMLMMQKAGFTSVFIGIETPSEESLKECNKFNNVNRDLIASVKKIQRYGMQVSGGFIVGFDSDTPSIFERQISFIQQSGIVTAMVGLLHAPVGTKLFKRLKRENRLLPTDFTGNNTDLAINFIPKMDLKKLIEGYQKIVTTIYDPARYYERIMEFFKEFRPARKKSITMLRFCYVKALFRAMVILGFLEKGRRHYWKLLLNTLVKYPRFFPEAVTFAIYGHHFRKIFSKYQPHLEGGKYG</sequence>
<dbReference type="EMBL" id="LGFO01000076">
    <property type="protein sequence ID" value="KUK36550.1"/>
    <property type="molecule type" value="Genomic_DNA"/>
</dbReference>
<dbReference type="PATRIC" id="fig|85874.4.peg.86"/>
<dbReference type="Proteomes" id="UP000053326">
    <property type="component" value="Unassembled WGS sequence"/>
</dbReference>
<protein>
    <submittedName>
        <fullName evidence="7">Methyltransferase</fullName>
    </submittedName>
</protein>
<keyword evidence="4" id="KW-0408">Iron</keyword>
<dbReference type="InterPro" id="IPR006158">
    <property type="entry name" value="Cobalamin-bd"/>
</dbReference>